<comment type="similarity">
    <text evidence="1">Belongs to the mandelate racemase/muconate lactonizing enzyme family.</text>
</comment>
<feature type="domain" description="Mandelate racemase/muconate lactonizing enzyme C-terminal" evidence="4">
    <location>
        <begin position="139"/>
        <end position="235"/>
    </location>
</feature>
<evidence type="ECO:0000259" key="4">
    <source>
        <dbReference type="SMART" id="SM00922"/>
    </source>
</evidence>
<dbReference type="InterPro" id="IPR029017">
    <property type="entry name" value="Enolase-like_N"/>
</dbReference>
<dbReference type="Gene3D" id="3.30.390.10">
    <property type="entry name" value="Enolase-like, N-terminal domain"/>
    <property type="match status" value="1"/>
</dbReference>
<dbReference type="PANTHER" id="PTHR48073:SF2">
    <property type="entry name" value="O-SUCCINYLBENZOATE SYNTHASE"/>
    <property type="match status" value="1"/>
</dbReference>
<dbReference type="AlphaFoldDB" id="A0A2S3UK43"/>
<dbReference type="InterPro" id="IPR036849">
    <property type="entry name" value="Enolase-like_C_sf"/>
</dbReference>
<comment type="caution">
    <text evidence="5">The sequence shown here is derived from an EMBL/GenBank/DDBJ whole genome shotgun (WGS) entry which is preliminary data.</text>
</comment>
<dbReference type="SUPFAM" id="SSF54826">
    <property type="entry name" value="Enolase N-terminal domain-like"/>
    <property type="match status" value="1"/>
</dbReference>
<dbReference type="PROSITE" id="PS00909">
    <property type="entry name" value="MR_MLE_2"/>
    <property type="match status" value="1"/>
</dbReference>
<reference evidence="5 6" key="1">
    <citation type="submission" date="2018-01" db="EMBL/GenBank/DDBJ databases">
        <title>Genomic Encyclopedia of Archaeal and Bacterial Type Strains, Phase II (KMG-II): from individual species to whole genera.</title>
        <authorList>
            <person name="Goeker M."/>
        </authorList>
    </citation>
    <scope>NUCLEOTIDE SEQUENCE [LARGE SCALE GENOMIC DNA]</scope>
    <source>
        <strain evidence="5 6">DSM 17023</strain>
    </source>
</reference>
<protein>
    <submittedName>
        <fullName evidence="5">L-alanine-DL-glutamate epimerase-like enolase superfamily enzyme</fullName>
    </submittedName>
</protein>
<dbReference type="Pfam" id="PF13378">
    <property type="entry name" value="MR_MLE_C"/>
    <property type="match status" value="1"/>
</dbReference>
<dbReference type="GO" id="GO:0006518">
    <property type="term" value="P:peptide metabolic process"/>
    <property type="evidence" value="ECO:0007669"/>
    <property type="project" value="UniProtKB-ARBA"/>
</dbReference>
<dbReference type="SUPFAM" id="SSF51604">
    <property type="entry name" value="Enolase C-terminal domain-like"/>
    <property type="match status" value="1"/>
</dbReference>
<dbReference type="EMBL" id="PPCN01000019">
    <property type="protein sequence ID" value="POF27950.1"/>
    <property type="molecule type" value="Genomic_DNA"/>
</dbReference>
<dbReference type="Pfam" id="PF02746">
    <property type="entry name" value="MR_MLE_N"/>
    <property type="match status" value="1"/>
</dbReference>
<dbReference type="SMART" id="SM00922">
    <property type="entry name" value="MR_MLE"/>
    <property type="match status" value="1"/>
</dbReference>
<dbReference type="RefSeq" id="WP_103225414.1">
    <property type="nucleotide sequence ID" value="NZ_PPCN01000019.1"/>
</dbReference>
<accession>A0A2S3UK43</accession>
<keyword evidence="6" id="KW-1185">Reference proteome</keyword>
<dbReference type="InterPro" id="IPR013342">
    <property type="entry name" value="Mandelate_racemase_C"/>
</dbReference>
<dbReference type="GO" id="GO:0000287">
    <property type="term" value="F:magnesium ion binding"/>
    <property type="evidence" value="ECO:0007669"/>
    <property type="project" value="UniProtKB-ARBA"/>
</dbReference>
<dbReference type="SFLD" id="SFLDG00180">
    <property type="entry name" value="muconate_cycloisomerase"/>
    <property type="match status" value="1"/>
</dbReference>
<keyword evidence="3" id="KW-0413">Isomerase</keyword>
<dbReference type="GO" id="GO:0016854">
    <property type="term" value="F:racemase and epimerase activity"/>
    <property type="evidence" value="ECO:0007669"/>
    <property type="project" value="UniProtKB-ARBA"/>
</dbReference>
<evidence type="ECO:0000256" key="2">
    <source>
        <dbReference type="ARBA" id="ARBA00022723"/>
    </source>
</evidence>
<evidence type="ECO:0000313" key="5">
    <source>
        <dbReference type="EMBL" id="POF27950.1"/>
    </source>
</evidence>
<proteinExistence type="inferred from homology"/>
<dbReference type="InterPro" id="IPR018110">
    <property type="entry name" value="Mandel_Rmase/mucon_lact_enz_CS"/>
</dbReference>
<dbReference type="PANTHER" id="PTHR48073">
    <property type="entry name" value="O-SUCCINYLBENZOATE SYNTHASE-RELATED"/>
    <property type="match status" value="1"/>
</dbReference>
<evidence type="ECO:0000256" key="1">
    <source>
        <dbReference type="ARBA" id="ARBA00008031"/>
    </source>
</evidence>
<sequence length="360" mass="38121">MKIEAWSAAAVRHSNLDPHWHYAGRDVPELPGLRLAFRSGQVVGEGYAPFLPHLDATPEALQSAGRSIAGALLGADLADLDGCLERLGPFARTRNAARSAAEMAMLDLAARSADISVAQLLGGTPRPLEVLRIIPVKPPDRMAEIAGSLVAKGYRALKLKATGKLEEDVARIAAVRAAAGPDVTLTVDANQAYDADGASRLETALRPYAIWSLEQPVSARDRSALARVRKTSKARIEADEGLFDREDLETLLAAVGADGISLKLARSGGLLASRDMALRAAGQNVYARLGTAFGGPLVTLATATLAGLCPVTGPAECAEFTHFDDQEHVWPLIRDGFLIAPEGSGFGQERVVPWTAPWNG</sequence>
<dbReference type="InterPro" id="IPR013341">
    <property type="entry name" value="Mandelate_racemase_N_dom"/>
</dbReference>
<name>A0A2S3UK43_9HYPH</name>
<gene>
    <name evidence="5" type="ORF">CLV41_11931</name>
</gene>
<dbReference type="OrthoDB" id="9802699at2"/>
<dbReference type="GO" id="GO:0009063">
    <property type="term" value="P:amino acid catabolic process"/>
    <property type="evidence" value="ECO:0007669"/>
    <property type="project" value="InterPro"/>
</dbReference>
<evidence type="ECO:0000256" key="3">
    <source>
        <dbReference type="ARBA" id="ARBA00023235"/>
    </source>
</evidence>
<organism evidence="5 6">
    <name type="scientific">Roseibium marinum</name>
    <dbReference type="NCBI Taxonomy" id="281252"/>
    <lineage>
        <taxon>Bacteria</taxon>
        <taxon>Pseudomonadati</taxon>
        <taxon>Pseudomonadota</taxon>
        <taxon>Alphaproteobacteria</taxon>
        <taxon>Hyphomicrobiales</taxon>
        <taxon>Stappiaceae</taxon>
        <taxon>Roseibium</taxon>
    </lineage>
</organism>
<dbReference type="InterPro" id="IPR029065">
    <property type="entry name" value="Enolase_C-like"/>
</dbReference>
<evidence type="ECO:0000313" key="6">
    <source>
        <dbReference type="Proteomes" id="UP000236959"/>
    </source>
</evidence>
<keyword evidence="2" id="KW-0479">Metal-binding</keyword>
<dbReference type="Proteomes" id="UP000236959">
    <property type="component" value="Unassembled WGS sequence"/>
</dbReference>
<dbReference type="Gene3D" id="3.20.20.120">
    <property type="entry name" value="Enolase-like C-terminal domain"/>
    <property type="match status" value="1"/>
</dbReference>
<dbReference type="SFLD" id="SFLDS00001">
    <property type="entry name" value="Enolase"/>
    <property type="match status" value="1"/>
</dbReference>